<dbReference type="RefSeq" id="WP_166383017.1">
    <property type="nucleotide sequence ID" value="NZ_BAAATT010000014.1"/>
</dbReference>
<dbReference type="InterPro" id="IPR036390">
    <property type="entry name" value="WH_DNA-bd_sf"/>
</dbReference>
<keyword evidence="2" id="KW-0238">DNA-binding</keyword>
<dbReference type="GO" id="GO:0003700">
    <property type="term" value="F:DNA-binding transcription factor activity"/>
    <property type="evidence" value="ECO:0007669"/>
    <property type="project" value="InterPro"/>
</dbReference>
<evidence type="ECO:0000256" key="1">
    <source>
        <dbReference type="ARBA" id="ARBA00023015"/>
    </source>
</evidence>
<name>A0A8J3PEI7_9ACTN</name>
<protein>
    <recommendedName>
        <fullName evidence="4">HTH gntR-type domain-containing protein</fullName>
    </recommendedName>
</protein>
<dbReference type="PANTHER" id="PTHR44846:SF17">
    <property type="entry name" value="GNTR-FAMILY TRANSCRIPTIONAL REGULATOR"/>
    <property type="match status" value="1"/>
</dbReference>
<dbReference type="Proteomes" id="UP000660339">
    <property type="component" value="Unassembled WGS sequence"/>
</dbReference>
<dbReference type="PANTHER" id="PTHR44846">
    <property type="entry name" value="MANNOSYL-D-GLYCERATE TRANSPORT/METABOLISM SYSTEM REPRESSOR MNGR-RELATED"/>
    <property type="match status" value="1"/>
</dbReference>
<gene>
    <name evidence="5" type="ORF">Cme02nite_20610</name>
</gene>
<keyword evidence="6" id="KW-1185">Reference proteome</keyword>
<dbReference type="InterPro" id="IPR050679">
    <property type="entry name" value="Bact_HTH_transcr_reg"/>
</dbReference>
<dbReference type="InterPro" id="IPR036388">
    <property type="entry name" value="WH-like_DNA-bd_sf"/>
</dbReference>
<dbReference type="AlphaFoldDB" id="A0A8J3PEI7"/>
<evidence type="ECO:0000259" key="4">
    <source>
        <dbReference type="PROSITE" id="PS50949"/>
    </source>
</evidence>
<dbReference type="GO" id="GO:0003677">
    <property type="term" value="F:DNA binding"/>
    <property type="evidence" value="ECO:0007669"/>
    <property type="project" value="UniProtKB-KW"/>
</dbReference>
<dbReference type="InterPro" id="IPR000524">
    <property type="entry name" value="Tscrpt_reg_HTH_GntR"/>
</dbReference>
<accession>A0A8J3PEI7</accession>
<dbReference type="PROSITE" id="PS50949">
    <property type="entry name" value="HTH_GNTR"/>
    <property type="match status" value="1"/>
</dbReference>
<evidence type="ECO:0000256" key="3">
    <source>
        <dbReference type="ARBA" id="ARBA00023163"/>
    </source>
</evidence>
<keyword evidence="1" id="KW-0805">Transcription regulation</keyword>
<dbReference type="SMART" id="SM00345">
    <property type="entry name" value="HTH_GNTR"/>
    <property type="match status" value="1"/>
</dbReference>
<comment type="caution">
    <text evidence="5">The sequence shown here is derived from an EMBL/GenBank/DDBJ whole genome shotgun (WGS) entry which is preliminary data.</text>
</comment>
<sequence length="76" mass="8059">MPVAKADYRRIADAITEKIKSGELSPGAKLPSTAQLADQYDVSPATVYRAVSLLHDRDLVIGHPGKGVFVAGEPQA</sequence>
<evidence type="ECO:0000313" key="6">
    <source>
        <dbReference type="Proteomes" id="UP000660339"/>
    </source>
</evidence>
<proteinExistence type="predicted"/>
<organism evidence="5 6">
    <name type="scientific">Catellatospora methionotrophica</name>
    <dbReference type="NCBI Taxonomy" id="121620"/>
    <lineage>
        <taxon>Bacteria</taxon>
        <taxon>Bacillati</taxon>
        <taxon>Actinomycetota</taxon>
        <taxon>Actinomycetes</taxon>
        <taxon>Micromonosporales</taxon>
        <taxon>Micromonosporaceae</taxon>
        <taxon>Catellatospora</taxon>
    </lineage>
</organism>
<reference evidence="5" key="1">
    <citation type="submission" date="2021-01" db="EMBL/GenBank/DDBJ databases">
        <title>Whole genome shotgun sequence of Catellatospora methionotrophica NBRC 14553.</title>
        <authorList>
            <person name="Komaki H."/>
            <person name="Tamura T."/>
        </authorList>
    </citation>
    <scope>NUCLEOTIDE SEQUENCE</scope>
    <source>
        <strain evidence="5">NBRC 14553</strain>
    </source>
</reference>
<evidence type="ECO:0000256" key="2">
    <source>
        <dbReference type="ARBA" id="ARBA00023125"/>
    </source>
</evidence>
<dbReference type="CDD" id="cd07377">
    <property type="entry name" value="WHTH_GntR"/>
    <property type="match status" value="1"/>
</dbReference>
<dbReference type="Pfam" id="PF00392">
    <property type="entry name" value="GntR"/>
    <property type="match status" value="1"/>
</dbReference>
<evidence type="ECO:0000313" key="5">
    <source>
        <dbReference type="EMBL" id="GIG13729.1"/>
    </source>
</evidence>
<feature type="domain" description="HTH gntR-type" evidence="4">
    <location>
        <begin position="5"/>
        <end position="73"/>
    </location>
</feature>
<dbReference type="Gene3D" id="1.10.10.10">
    <property type="entry name" value="Winged helix-like DNA-binding domain superfamily/Winged helix DNA-binding domain"/>
    <property type="match status" value="1"/>
</dbReference>
<keyword evidence="3" id="KW-0804">Transcription</keyword>
<dbReference type="EMBL" id="BONJ01000007">
    <property type="protein sequence ID" value="GIG13729.1"/>
    <property type="molecule type" value="Genomic_DNA"/>
</dbReference>
<dbReference type="GO" id="GO:0045892">
    <property type="term" value="P:negative regulation of DNA-templated transcription"/>
    <property type="evidence" value="ECO:0007669"/>
    <property type="project" value="TreeGrafter"/>
</dbReference>
<dbReference type="SUPFAM" id="SSF46785">
    <property type="entry name" value="Winged helix' DNA-binding domain"/>
    <property type="match status" value="1"/>
</dbReference>